<dbReference type="Gene3D" id="1.10.10.60">
    <property type="entry name" value="Homeodomain-like"/>
    <property type="match status" value="2"/>
</dbReference>
<dbReference type="Gene3D" id="3.30.420.10">
    <property type="entry name" value="Ribonuclease H-like superfamily/Ribonuclease H"/>
    <property type="match status" value="1"/>
</dbReference>
<comment type="subcellular location">
    <subcellularLocation>
        <location evidence="1">Nucleus</location>
    </subcellularLocation>
</comment>
<protein>
    <recommendedName>
        <fullName evidence="4">HTH CENPB-type domain-containing protein</fullName>
    </recommendedName>
</protein>
<keyword evidence="6" id="KW-1185">Reference proteome</keyword>
<dbReference type="PANTHER" id="PTHR19303">
    <property type="entry name" value="TRANSPOSON"/>
    <property type="match status" value="1"/>
</dbReference>
<reference evidence="5" key="1">
    <citation type="journal article" date="2023" name="G3 (Bethesda)">
        <title>Whole genome assemblies of Zophobas morio and Tenebrio molitor.</title>
        <authorList>
            <person name="Kaur S."/>
            <person name="Stinson S.A."/>
            <person name="diCenzo G.C."/>
        </authorList>
    </citation>
    <scope>NUCLEOTIDE SEQUENCE</scope>
    <source>
        <strain evidence="5">QUZm001</strain>
    </source>
</reference>
<evidence type="ECO:0000313" key="5">
    <source>
        <dbReference type="EMBL" id="KAJ3663448.1"/>
    </source>
</evidence>
<dbReference type="GO" id="GO:0005634">
    <property type="term" value="C:nucleus"/>
    <property type="evidence" value="ECO:0007669"/>
    <property type="project" value="UniProtKB-SubCell"/>
</dbReference>
<dbReference type="InterPro" id="IPR006600">
    <property type="entry name" value="HTH_CenpB_DNA-bd_dom"/>
</dbReference>
<keyword evidence="3" id="KW-0539">Nucleus</keyword>
<dbReference type="InterPro" id="IPR007889">
    <property type="entry name" value="HTH_Psq"/>
</dbReference>
<dbReference type="InterPro" id="IPR036397">
    <property type="entry name" value="RNaseH_sf"/>
</dbReference>
<evidence type="ECO:0000256" key="3">
    <source>
        <dbReference type="ARBA" id="ARBA00023242"/>
    </source>
</evidence>
<dbReference type="InterPro" id="IPR009057">
    <property type="entry name" value="Homeodomain-like_sf"/>
</dbReference>
<evidence type="ECO:0000259" key="4">
    <source>
        <dbReference type="PROSITE" id="PS51253"/>
    </source>
</evidence>
<dbReference type="Pfam" id="PF03221">
    <property type="entry name" value="HTH_Tnp_Tc5"/>
    <property type="match status" value="1"/>
</dbReference>
<dbReference type="InterPro" id="IPR050863">
    <property type="entry name" value="CenT-Element_Derived"/>
</dbReference>
<evidence type="ECO:0000313" key="6">
    <source>
        <dbReference type="Proteomes" id="UP001168821"/>
    </source>
</evidence>
<dbReference type="SUPFAM" id="SSF46689">
    <property type="entry name" value="Homeodomain-like"/>
    <property type="match status" value="2"/>
</dbReference>
<dbReference type="SMART" id="SM00674">
    <property type="entry name" value="CENPB"/>
    <property type="match status" value="1"/>
</dbReference>
<dbReference type="GO" id="GO:0003677">
    <property type="term" value="F:DNA binding"/>
    <property type="evidence" value="ECO:0007669"/>
    <property type="project" value="UniProtKB-KW"/>
</dbReference>
<evidence type="ECO:0000256" key="1">
    <source>
        <dbReference type="ARBA" id="ARBA00004123"/>
    </source>
</evidence>
<dbReference type="PANTHER" id="PTHR19303:SF73">
    <property type="entry name" value="PROTEIN PDC2"/>
    <property type="match status" value="1"/>
</dbReference>
<dbReference type="PROSITE" id="PS51253">
    <property type="entry name" value="HTH_CENPB"/>
    <property type="match status" value="1"/>
</dbReference>
<comment type="caution">
    <text evidence="5">The sequence shown here is derived from an EMBL/GenBank/DDBJ whole genome shotgun (WGS) entry which is preliminary data.</text>
</comment>
<feature type="domain" description="HTH CENPB-type" evidence="4">
    <location>
        <begin position="61"/>
        <end position="132"/>
    </location>
</feature>
<name>A0AA38ISK8_9CUCU</name>
<accession>A0AA38ISK8</accession>
<sequence length="520" mass="59887">MEKQKRKALTLKDKYDIIQKIQSGVKQRDVSQEMNLIKSTVSMIWKQREAILSAYGQGNSTCKKMRKSKHHEMDQGLLKWFTQKRQENVPVSGIILQEKANEMGSKIENKDFKCSKSWIERFKRRHNIRTGKIVGESAAVELNVVNDWLTNVWPHIRKNYDSEDIFNADETGLFYQMTPDKTLKFVGESCAGGKLSKLRITVLVAANMSGTEKRKLLVIGKSANPRCFKNKQLPVKYKSNRNAWMTSEIFTNELLEWDEQLKQKNRKIVLLVDNCTAHPEIKLNQIKLVFMPPNTSSKLQPMDQGVIHSLKSHYRKILLAQMIEAMDNGKTFSVSILDAVNFIHMAWQKVSKDTIANCFKHGGFSEKSAEFDADDELPLTEWLKKHEDDPGLIFTDVDNAIEIAVQEKIGEFNFEEYVEIDNDITVTERLTDEQIIESVTSVMATSDEAEGEENESDEDVDVYVPSLNEMAQKMAETRNFLESRTVPEPIWNSFCNLERYISDIHFSNRYVQTKITDFAK</sequence>
<evidence type="ECO:0000256" key="2">
    <source>
        <dbReference type="ARBA" id="ARBA00023125"/>
    </source>
</evidence>
<dbReference type="Proteomes" id="UP001168821">
    <property type="component" value="Unassembled WGS sequence"/>
</dbReference>
<dbReference type="Pfam" id="PF04218">
    <property type="entry name" value="CENP-B_N"/>
    <property type="match status" value="1"/>
</dbReference>
<dbReference type="AlphaFoldDB" id="A0AA38ISK8"/>
<dbReference type="Pfam" id="PF03184">
    <property type="entry name" value="DDE_1"/>
    <property type="match status" value="1"/>
</dbReference>
<organism evidence="5 6">
    <name type="scientific">Zophobas morio</name>
    <dbReference type="NCBI Taxonomy" id="2755281"/>
    <lineage>
        <taxon>Eukaryota</taxon>
        <taxon>Metazoa</taxon>
        <taxon>Ecdysozoa</taxon>
        <taxon>Arthropoda</taxon>
        <taxon>Hexapoda</taxon>
        <taxon>Insecta</taxon>
        <taxon>Pterygota</taxon>
        <taxon>Neoptera</taxon>
        <taxon>Endopterygota</taxon>
        <taxon>Coleoptera</taxon>
        <taxon>Polyphaga</taxon>
        <taxon>Cucujiformia</taxon>
        <taxon>Tenebrionidae</taxon>
        <taxon>Zophobas</taxon>
    </lineage>
</organism>
<gene>
    <name evidence="5" type="ORF">Zmor_007707</name>
</gene>
<keyword evidence="2" id="KW-0238">DNA-binding</keyword>
<dbReference type="InterPro" id="IPR004875">
    <property type="entry name" value="DDE_SF_endonuclease_dom"/>
</dbReference>
<dbReference type="EMBL" id="JALNTZ010000002">
    <property type="protein sequence ID" value="KAJ3663448.1"/>
    <property type="molecule type" value="Genomic_DNA"/>
</dbReference>
<proteinExistence type="predicted"/>